<dbReference type="InterPro" id="IPR012349">
    <property type="entry name" value="Split_barrel_FMN-bd"/>
</dbReference>
<evidence type="ECO:0000313" key="3">
    <source>
        <dbReference type="EMBL" id="MDO3395417.1"/>
    </source>
</evidence>
<dbReference type="PANTHER" id="PTHR39428">
    <property type="entry name" value="F420H(2)-DEPENDENT QUINONE REDUCTASE RV1261C"/>
    <property type="match status" value="1"/>
</dbReference>
<proteinExistence type="inferred from homology"/>
<dbReference type="EMBL" id="JAULSC010000004">
    <property type="protein sequence ID" value="MDO3395417.1"/>
    <property type="molecule type" value="Genomic_DNA"/>
</dbReference>
<gene>
    <name evidence="3" type="ORF">QWJ41_06795</name>
</gene>
<dbReference type="PANTHER" id="PTHR39428:SF1">
    <property type="entry name" value="F420H(2)-DEPENDENT QUINONE REDUCTASE RV1261C"/>
    <property type="match status" value="1"/>
</dbReference>
<sequence>MEGMRRDDLLLLTTIGARSGEPRTSPMMFHREGERLFVIGSANGARRDPSWCHNLRARPTVTVEIGRGTYRASAVVLEGAARAGAWSSITAAHPFFHDHETSAAPRVIPVVELVPHEESREDQR</sequence>
<dbReference type="InterPro" id="IPR004378">
    <property type="entry name" value="F420H2_quin_Rdtase"/>
</dbReference>
<dbReference type="SUPFAM" id="SSF50475">
    <property type="entry name" value="FMN-binding split barrel"/>
    <property type="match status" value="1"/>
</dbReference>
<reference evidence="3" key="1">
    <citation type="submission" date="2023-06" db="EMBL/GenBank/DDBJ databases">
        <title>Genome sequence of Nocardioides sp. SOB44.</title>
        <authorList>
            <person name="Zhang G."/>
        </authorList>
    </citation>
    <scope>NUCLEOTIDE SEQUENCE</scope>
    <source>
        <strain evidence="3">SOB44</strain>
    </source>
</reference>
<organism evidence="3 4">
    <name type="scientific">Nocardioides cremeus</name>
    <dbReference type="NCBI Taxonomy" id="3058044"/>
    <lineage>
        <taxon>Bacteria</taxon>
        <taxon>Bacillati</taxon>
        <taxon>Actinomycetota</taxon>
        <taxon>Actinomycetes</taxon>
        <taxon>Propionibacteriales</taxon>
        <taxon>Nocardioidaceae</taxon>
        <taxon>Nocardioides</taxon>
    </lineage>
</organism>
<dbReference type="NCBIfam" id="TIGR00026">
    <property type="entry name" value="hi_GC_TIGR00026"/>
    <property type="match status" value="1"/>
</dbReference>
<evidence type="ECO:0000256" key="2">
    <source>
        <dbReference type="ARBA" id="ARBA00049106"/>
    </source>
</evidence>
<dbReference type="Pfam" id="PF04075">
    <property type="entry name" value="F420H2_quin_red"/>
    <property type="match status" value="1"/>
</dbReference>
<evidence type="ECO:0000313" key="4">
    <source>
        <dbReference type="Proteomes" id="UP001168363"/>
    </source>
</evidence>
<accession>A0ABT8TSV0</accession>
<keyword evidence="4" id="KW-1185">Reference proteome</keyword>
<name>A0ABT8TSV0_9ACTN</name>
<evidence type="ECO:0000256" key="1">
    <source>
        <dbReference type="ARBA" id="ARBA00008710"/>
    </source>
</evidence>
<comment type="similarity">
    <text evidence="1">Belongs to the F420H(2)-dependent quinone reductase family.</text>
</comment>
<protein>
    <submittedName>
        <fullName evidence="3">Nitroreductase/quinone reductase family protein</fullName>
    </submittedName>
</protein>
<comment type="caution">
    <text evidence="3">The sequence shown here is derived from an EMBL/GenBank/DDBJ whole genome shotgun (WGS) entry which is preliminary data.</text>
</comment>
<dbReference type="Gene3D" id="2.30.110.10">
    <property type="entry name" value="Electron Transport, Fmn-binding Protein, Chain A"/>
    <property type="match status" value="1"/>
</dbReference>
<dbReference type="Proteomes" id="UP001168363">
    <property type="component" value="Unassembled WGS sequence"/>
</dbReference>
<comment type="catalytic activity">
    <reaction evidence="2">
        <text>oxidized coenzyme F420-(gamma-L-Glu)(n) + a quinol + H(+) = reduced coenzyme F420-(gamma-L-Glu)(n) + a quinone</text>
        <dbReference type="Rhea" id="RHEA:39663"/>
        <dbReference type="Rhea" id="RHEA-COMP:12939"/>
        <dbReference type="Rhea" id="RHEA-COMP:14378"/>
        <dbReference type="ChEBI" id="CHEBI:15378"/>
        <dbReference type="ChEBI" id="CHEBI:24646"/>
        <dbReference type="ChEBI" id="CHEBI:132124"/>
        <dbReference type="ChEBI" id="CHEBI:133980"/>
        <dbReference type="ChEBI" id="CHEBI:139511"/>
    </reaction>
</comment>